<dbReference type="SUPFAM" id="SSF56281">
    <property type="entry name" value="Metallo-hydrolase/oxidoreductase"/>
    <property type="match status" value="1"/>
</dbReference>
<reference evidence="2" key="1">
    <citation type="submission" date="2018-04" db="EMBL/GenBank/DDBJ databases">
        <authorList>
            <person name="Cornet L."/>
        </authorList>
    </citation>
    <scope>NUCLEOTIDE SEQUENCE [LARGE SCALE GENOMIC DNA]</scope>
</reference>
<gene>
    <name evidence="1" type="ORF">DCF25_02845</name>
</gene>
<keyword evidence="1" id="KW-0378">Hydrolase</keyword>
<evidence type="ECO:0000313" key="2">
    <source>
        <dbReference type="Proteomes" id="UP000249354"/>
    </source>
</evidence>
<sequence>MKRRQLLQYASATFASTLGLGLASSYQSYQAQSGALSITALGHTAFVFSGGGQSILVNPFKSAGCTEGYAQPTVAADLVLLSSRLFDEGFLTSQYANTEVIDEPGDYAINGLSIRGISMAHDRLGGRRFGDNVAWAWTQAGVKVVHLGGAAAPITVEDKILIGKPDVLLVPVGGGPKAYTPEEAVEAVRSLNPKIVIPTHYRTAAASKTCDIVGVSDFIKLMAGTPVTQGDNFLSVSAGSLPSSGMKIEVLSYAF</sequence>
<dbReference type="AlphaFoldDB" id="A0A2W4WJ68"/>
<dbReference type="PANTHER" id="PTHR39189">
    <property type="entry name" value="UPF0173 METAL-DEPENDENT HYDROLASE YTKL"/>
    <property type="match status" value="1"/>
</dbReference>
<comment type="caution">
    <text evidence="1">The sequence shown here is derived from an EMBL/GenBank/DDBJ whole genome shotgun (WGS) entry which is preliminary data.</text>
</comment>
<dbReference type="PANTHER" id="PTHR39189:SF1">
    <property type="entry name" value="UPF0173 METAL-DEPENDENT HYDROLASE YTKL"/>
    <property type="match status" value="1"/>
</dbReference>
<reference evidence="1 2" key="2">
    <citation type="submission" date="2018-06" db="EMBL/GenBank/DDBJ databases">
        <title>Metagenomic assembly of (sub)arctic Cyanobacteria and their associated microbiome from non-axenic cultures.</title>
        <authorList>
            <person name="Baurain D."/>
        </authorList>
    </citation>
    <scope>NUCLEOTIDE SEQUENCE [LARGE SCALE GENOMIC DNA]</scope>
    <source>
        <strain evidence="1">ULC129bin1</strain>
    </source>
</reference>
<dbReference type="EMBL" id="QBMC01000010">
    <property type="protein sequence ID" value="PZO22415.1"/>
    <property type="molecule type" value="Genomic_DNA"/>
</dbReference>
<organism evidence="1 2">
    <name type="scientific">Leptolyngbya foveolarum</name>
    <dbReference type="NCBI Taxonomy" id="47253"/>
    <lineage>
        <taxon>Bacteria</taxon>
        <taxon>Bacillati</taxon>
        <taxon>Cyanobacteriota</taxon>
        <taxon>Cyanophyceae</taxon>
        <taxon>Leptolyngbyales</taxon>
        <taxon>Leptolyngbyaceae</taxon>
        <taxon>Leptolyngbya group</taxon>
        <taxon>Leptolyngbya</taxon>
    </lineage>
</organism>
<dbReference type="Pfam" id="PF13483">
    <property type="entry name" value="Lactamase_B_3"/>
    <property type="match status" value="1"/>
</dbReference>
<dbReference type="Proteomes" id="UP000249354">
    <property type="component" value="Unassembled WGS sequence"/>
</dbReference>
<name>A0A2W4WJ68_9CYAN</name>
<dbReference type="GO" id="GO:0016787">
    <property type="term" value="F:hydrolase activity"/>
    <property type="evidence" value="ECO:0007669"/>
    <property type="project" value="UniProtKB-KW"/>
</dbReference>
<dbReference type="InterPro" id="IPR036866">
    <property type="entry name" value="RibonucZ/Hydroxyglut_hydro"/>
</dbReference>
<dbReference type="Gene3D" id="3.60.15.10">
    <property type="entry name" value="Ribonuclease Z/Hydroxyacylglutathione hydrolase-like"/>
    <property type="match status" value="1"/>
</dbReference>
<accession>A0A2W4WJ68</accession>
<evidence type="ECO:0000313" key="1">
    <source>
        <dbReference type="EMBL" id="PZO22415.1"/>
    </source>
</evidence>
<protein>
    <submittedName>
        <fullName evidence="1">Zn-dependent hydrolase</fullName>
    </submittedName>
</protein>
<proteinExistence type="predicted"/>